<keyword evidence="3" id="KW-1185">Reference proteome</keyword>
<keyword evidence="1" id="KW-1133">Transmembrane helix</keyword>
<dbReference type="RefSeq" id="WP_152868274.1">
    <property type="nucleotide sequence ID" value="NZ_WBSL01000001.1"/>
</dbReference>
<reference evidence="2 3" key="1">
    <citation type="submission" date="2019-10" db="EMBL/GenBank/DDBJ databases">
        <title>Deinococcus sp. isolated from soil.</title>
        <authorList>
            <person name="Li Y."/>
            <person name="Wang J."/>
        </authorList>
    </citation>
    <scope>NUCLEOTIDE SEQUENCE [LARGE SCALE GENOMIC DNA]</scope>
    <source>
        <strain evidence="2 3">SDU3-2</strain>
    </source>
</reference>
<keyword evidence="1" id="KW-0812">Transmembrane</keyword>
<evidence type="ECO:0000256" key="1">
    <source>
        <dbReference type="SAM" id="Phobius"/>
    </source>
</evidence>
<dbReference type="AlphaFoldDB" id="A0A7X1NTF4"/>
<organism evidence="2 3">
    <name type="scientific">Deinococcus terrestris</name>
    <dbReference type="NCBI Taxonomy" id="2651870"/>
    <lineage>
        <taxon>Bacteria</taxon>
        <taxon>Thermotogati</taxon>
        <taxon>Deinococcota</taxon>
        <taxon>Deinococci</taxon>
        <taxon>Deinococcales</taxon>
        <taxon>Deinococcaceae</taxon>
        <taxon>Deinococcus</taxon>
    </lineage>
</organism>
<sequence>MAAFTLFGAWSGVSWVLPVLFLRGAVLIGVTYLVPRRWWPWLLPTGCPVLALWPLALAVLAP</sequence>
<proteinExistence type="predicted"/>
<accession>A0A7X1NTF4</accession>
<feature type="transmembrane region" description="Helical" evidence="1">
    <location>
        <begin position="41"/>
        <end position="61"/>
    </location>
</feature>
<evidence type="ECO:0000313" key="3">
    <source>
        <dbReference type="Proteomes" id="UP000484842"/>
    </source>
</evidence>
<gene>
    <name evidence="2" type="ORF">F8S09_01290</name>
</gene>
<evidence type="ECO:0000313" key="2">
    <source>
        <dbReference type="EMBL" id="MPY65330.1"/>
    </source>
</evidence>
<dbReference type="Proteomes" id="UP000484842">
    <property type="component" value="Unassembled WGS sequence"/>
</dbReference>
<keyword evidence="1" id="KW-0472">Membrane</keyword>
<comment type="caution">
    <text evidence="2">The sequence shown here is derived from an EMBL/GenBank/DDBJ whole genome shotgun (WGS) entry which is preliminary data.</text>
</comment>
<name>A0A7X1NTF4_9DEIO</name>
<feature type="transmembrane region" description="Helical" evidence="1">
    <location>
        <begin position="12"/>
        <end position="34"/>
    </location>
</feature>
<dbReference type="EMBL" id="WBSL01000001">
    <property type="protein sequence ID" value="MPY65330.1"/>
    <property type="molecule type" value="Genomic_DNA"/>
</dbReference>
<protein>
    <submittedName>
        <fullName evidence="2">Uncharacterized protein</fullName>
    </submittedName>
</protein>